<dbReference type="EMBL" id="JBHTMX010000442">
    <property type="protein sequence ID" value="MFD1333942.1"/>
    <property type="molecule type" value="Genomic_DNA"/>
</dbReference>
<feature type="transmembrane region" description="Helical" evidence="1">
    <location>
        <begin position="6"/>
        <end position="26"/>
    </location>
</feature>
<protein>
    <recommendedName>
        <fullName evidence="4">Acyltransferase</fullName>
    </recommendedName>
</protein>
<evidence type="ECO:0008006" key="4">
    <source>
        <dbReference type="Google" id="ProtNLM"/>
    </source>
</evidence>
<feature type="non-terminal residue" evidence="2">
    <location>
        <position position="1"/>
    </location>
</feature>
<gene>
    <name evidence="2" type="ORF">ACFQ4O_18200</name>
</gene>
<feature type="transmembrane region" description="Helical" evidence="1">
    <location>
        <begin position="46"/>
        <end position="67"/>
    </location>
</feature>
<keyword evidence="3" id="KW-1185">Reference proteome</keyword>
<dbReference type="Proteomes" id="UP001597171">
    <property type="component" value="Unassembled WGS sequence"/>
</dbReference>
<evidence type="ECO:0000313" key="2">
    <source>
        <dbReference type="EMBL" id="MFD1333942.1"/>
    </source>
</evidence>
<reference evidence="3" key="1">
    <citation type="journal article" date="2019" name="Int. J. Syst. Evol. Microbiol.">
        <title>The Global Catalogue of Microorganisms (GCM) 10K type strain sequencing project: providing services to taxonomists for standard genome sequencing and annotation.</title>
        <authorList>
            <consortium name="The Broad Institute Genomics Platform"/>
            <consortium name="The Broad Institute Genome Sequencing Center for Infectious Disease"/>
            <person name="Wu L."/>
            <person name="Ma J."/>
        </authorList>
    </citation>
    <scope>NUCLEOTIDE SEQUENCE [LARGE SCALE GENOMIC DNA]</scope>
    <source>
        <strain evidence="3">CCUG 61696</strain>
    </source>
</reference>
<organism evidence="2 3">
    <name type="scientific">Methylopila musalis</name>
    <dbReference type="NCBI Taxonomy" id="1134781"/>
    <lineage>
        <taxon>Bacteria</taxon>
        <taxon>Pseudomonadati</taxon>
        <taxon>Pseudomonadota</taxon>
        <taxon>Alphaproteobacteria</taxon>
        <taxon>Hyphomicrobiales</taxon>
        <taxon>Methylopilaceae</taxon>
        <taxon>Methylopila</taxon>
    </lineage>
</organism>
<name>A0ABW3ZC81_9HYPH</name>
<keyword evidence="1" id="KW-0472">Membrane</keyword>
<sequence length="121" mass="12389">LAFGAGGAALWPLIGALVLLLALRAVAPEPGLLRSRPLTWFGEISYALYIVHAPVLMVTFGVAGKLLGLTSPAGLMAVGLAGLIAAVVAAAIAHYAIETPARDRIIALGDAAQGWRRRPAA</sequence>
<comment type="caution">
    <text evidence="2">The sequence shown here is derived from an EMBL/GenBank/DDBJ whole genome shotgun (WGS) entry which is preliminary data.</text>
</comment>
<keyword evidence="1" id="KW-1133">Transmembrane helix</keyword>
<feature type="transmembrane region" description="Helical" evidence="1">
    <location>
        <begin position="73"/>
        <end position="97"/>
    </location>
</feature>
<proteinExistence type="predicted"/>
<evidence type="ECO:0000313" key="3">
    <source>
        <dbReference type="Proteomes" id="UP001597171"/>
    </source>
</evidence>
<accession>A0ABW3ZC81</accession>
<evidence type="ECO:0000256" key="1">
    <source>
        <dbReference type="SAM" id="Phobius"/>
    </source>
</evidence>
<keyword evidence="1" id="KW-0812">Transmembrane</keyword>